<dbReference type="RefSeq" id="WP_315603408.1">
    <property type="nucleotide sequence ID" value="NZ_CP130318.1"/>
</dbReference>
<organism evidence="1 2">
    <name type="scientific">Paenibacillus aurantius</name>
    <dbReference type="NCBI Taxonomy" id="2918900"/>
    <lineage>
        <taxon>Bacteria</taxon>
        <taxon>Bacillati</taxon>
        <taxon>Bacillota</taxon>
        <taxon>Bacilli</taxon>
        <taxon>Bacillales</taxon>
        <taxon>Paenibacillaceae</taxon>
        <taxon>Paenibacillus</taxon>
    </lineage>
</organism>
<accession>A0AA96L9R7</accession>
<dbReference type="Proteomes" id="UP001305702">
    <property type="component" value="Chromosome"/>
</dbReference>
<reference evidence="1 2" key="1">
    <citation type="submission" date="2022-02" db="EMBL/GenBank/DDBJ databases">
        <title>Paenibacillus sp. MBLB1776 Whole Genome Shotgun Sequencing.</title>
        <authorList>
            <person name="Hwang C.Y."/>
            <person name="Cho E.-S."/>
            <person name="Seo M.-J."/>
        </authorList>
    </citation>
    <scope>NUCLEOTIDE SEQUENCE [LARGE SCALE GENOMIC DNA]</scope>
    <source>
        <strain evidence="1 2">MBLB1776</strain>
    </source>
</reference>
<gene>
    <name evidence="1" type="ORF">MJA45_18625</name>
</gene>
<proteinExistence type="predicted"/>
<name>A0AA96L9R7_9BACL</name>
<evidence type="ECO:0000313" key="2">
    <source>
        <dbReference type="Proteomes" id="UP001305702"/>
    </source>
</evidence>
<evidence type="ECO:0000313" key="1">
    <source>
        <dbReference type="EMBL" id="WNQ09636.1"/>
    </source>
</evidence>
<dbReference type="EMBL" id="CP130318">
    <property type="protein sequence ID" value="WNQ09636.1"/>
    <property type="molecule type" value="Genomic_DNA"/>
</dbReference>
<dbReference type="KEGG" id="paun:MJA45_18625"/>
<sequence length="112" mass="13491">MMRVENKSGAKLKKQQERELLDEYHKMVTEQALEPLYQSFLEWKQGTLPYFELTELIHLFHKKNQEIYKDFEYTNRRELVLLAKMKLGKLTDDDILENGWLLERWGNLGNDS</sequence>
<dbReference type="AlphaFoldDB" id="A0AA96L9R7"/>
<keyword evidence="2" id="KW-1185">Reference proteome</keyword>
<protein>
    <submittedName>
        <fullName evidence="1">Uncharacterized protein</fullName>
    </submittedName>
</protein>